<name>A0ABV0DDV5_9PSED</name>
<accession>A0ABV0DDV5</accession>
<sequence>MDTNKMREQFEAAFVEEQVRLCGEGFRSSVLYMIEQNVAPVRMAWWAWQASRKAVVLDLPSACAYEGLTEHLGSVIELTYEAPDHDPVGLARLSDVRSVIEAQGLKVAG</sequence>
<evidence type="ECO:0000313" key="1">
    <source>
        <dbReference type="EMBL" id="MEN8639611.1"/>
    </source>
</evidence>
<dbReference type="RefSeq" id="WP_347149564.1">
    <property type="nucleotide sequence ID" value="NZ_JBDLYL010000006.1"/>
</dbReference>
<organism evidence="1 2">
    <name type="scientific">Pseudomonas sichuanensis</name>
    <dbReference type="NCBI Taxonomy" id="2213015"/>
    <lineage>
        <taxon>Bacteria</taxon>
        <taxon>Pseudomonadati</taxon>
        <taxon>Pseudomonadota</taxon>
        <taxon>Gammaproteobacteria</taxon>
        <taxon>Pseudomonadales</taxon>
        <taxon>Pseudomonadaceae</taxon>
        <taxon>Pseudomonas</taxon>
    </lineage>
</organism>
<evidence type="ECO:0000313" key="2">
    <source>
        <dbReference type="Proteomes" id="UP001424532"/>
    </source>
</evidence>
<dbReference type="Proteomes" id="UP001424532">
    <property type="component" value="Unassembled WGS sequence"/>
</dbReference>
<dbReference type="InterPro" id="IPR058601">
    <property type="entry name" value="Phage_phiTE_015-like"/>
</dbReference>
<gene>
    <name evidence="1" type="ORF">ABFE88_08115</name>
</gene>
<comment type="caution">
    <text evidence="1">The sequence shown here is derived from an EMBL/GenBank/DDBJ whole genome shotgun (WGS) entry which is preliminary data.</text>
</comment>
<keyword evidence="2" id="KW-1185">Reference proteome</keyword>
<dbReference type="Pfam" id="PF26207">
    <property type="entry name" value="Phage_phiTE_015"/>
    <property type="match status" value="1"/>
</dbReference>
<reference evidence="1 2" key="1">
    <citation type="submission" date="2024-05" db="EMBL/GenBank/DDBJ databases">
        <title>Sequence of Lycoming College course isolates.</title>
        <authorList>
            <person name="Reigle C.A."/>
            <person name="Newman J.D."/>
        </authorList>
    </citation>
    <scope>NUCLEOTIDE SEQUENCE [LARGE SCALE GENOMIC DNA]</scope>
    <source>
        <strain evidence="1 2">CAR-09</strain>
    </source>
</reference>
<proteinExistence type="predicted"/>
<protein>
    <submittedName>
        <fullName evidence="1">Uncharacterized protein</fullName>
    </submittedName>
</protein>
<dbReference type="EMBL" id="JBDLYL010000006">
    <property type="protein sequence ID" value="MEN8639611.1"/>
    <property type="molecule type" value="Genomic_DNA"/>
</dbReference>